<sequence>MAIFFKNLRKESYQKTDTQTRAGGHYMFNFNASPEAE</sequence>
<organism evidence="1 2">
    <name type="scientific">Vibrio cholerae serotype O1 (strain ATCC 39315 / El Tor Inaba N16961)</name>
    <dbReference type="NCBI Taxonomy" id="243277"/>
    <lineage>
        <taxon>Bacteria</taxon>
        <taxon>Pseudomonadati</taxon>
        <taxon>Pseudomonadota</taxon>
        <taxon>Gammaproteobacteria</taxon>
        <taxon>Vibrionales</taxon>
        <taxon>Vibrionaceae</taxon>
        <taxon>Vibrio</taxon>
    </lineage>
</organism>
<name>Q9KUC3_VIBCH</name>
<proteinExistence type="predicted"/>
<reference evidence="1 2" key="1">
    <citation type="journal article" date="2000" name="Nature">
        <title>DNA sequence of both chromosomes of the cholera pathogen Vibrio cholerae.</title>
        <authorList>
            <person name="Heidelberg J.F."/>
            <person name="Eisen J.A."/>
            <person name="Nelson W.C."/>
            <person name="Clayton R.A."/>
            <person name="Gwinn M.L."/>
            <person name="Dodson R.J."/>
            <person name="Haft D.H."/>
            <person name="Hickey E.K."/>
            <person name="Peterson J.D."/>
            <person name="Umayam L.A."/>
            <person name="Gill S.R."/>
            <person name="Nelson K.E."/>
            <person name="Read T.D."/>
            <person name="Tettelin H."/>
            <person name="Richardson D."/>
            <person name="Ermolaeva M.D."/>
            <person name="Vamathevan J."/>
            <person name="Bass S."/>
            <person name="Qin H."/>
            <person name="Dragoi I."/>
            <person name="Sellers P."/>
            <person name="McDonald L."/>
            <person name="Utterback T."/>
            <person name="Fleishmann R.D."/>
            <person name="Nierman W.C."/>
            <person name="White O."/>
            <person name="Salzberg S.L."/>
            <person name="Smith H.O."/>
            <person name="Colwell R.R."/>
            <person name="Mekalanos J.J."/>
            <person name="Venter J.C."/>
            <person name="Fraser C.M."/>
        </authorList>
    </citation>
    <scope>NUCLEOTIDE SEQUENCE [LARGE SCALE GENOMIC DNA]</scope>
    <source>
        <strain evidence="2">ATCC 39315 / El Tor Inaba N16961</strain>
    </source>
</reference>
<dbReference type="STRING" id="243277.VC_0599"/>
<dbReference type="HOGENOM" id="CLU_3350020_0_0_6"/>
<protein>
    <submittedName>
        <fullName evidence="1">Uncharacterized protein</fullName>
    </submittedName>
</protein>
<dbReference type="PIR" id="H82304">
    <property type="entry name" value="H82304"/>
</dbReference>
<keyword evidence="2" id="KW-1185">Reference proteome</keyword>
<evidence type="ECO:0000313" key="2">
    <source>
        <dbReference type="Proteomes" id="UP000000584"/>
    </source>
</evidence>
<dbReference type="EnsemblBacteria" id="AAF93766">
    <property type="protein sequence ID" value="AAF93766"/>
    <property type="gene ID" value="VC_0599"/>
</dbReference>
<dbReference type="AlphaFoldDB" id="Q9KUC3"/>
<evidence type="ECO:0000313" key="1">
    <source>
        <dbReference type="EMBL" id="AAF93766.1"/>
    </source>
</evidence>
<dbReference type="KEGG" id="vch:VC_0599"/>
<dbReference type="Proteomes" id="UP000000584">
    <property type="component" value="Chromosome I"/>
</dbReference>
<dbReference type="DNASU" id="2615387"/>
<dbReference type="EMBL" id="AE003852">
    <property type="protein sequence ID" value="AAF93766.1"/>
    <property type="molecule type" value="Genomic_DNA"/>
</dbReference>
<accession>Q9KUC3</accession>
<gene>
    <name evidence="1" type="ordered locus">VC_0599</name>
</gene>